<evidence type="ECO:0000256" key="1">
    <source>
        <dbReference type="ARBA" id="ARBA00006484"/>
    </source>
</evidence>
<gene>
    <name evidence="4" type="ORF">BTA35_0212645</name>
</gene>
<reference evidence="4" key="1">
    <citation type="submission" date="2017-02" db="EMBL/GenBank/DDBJ databases">
        <title>Draft Genome Sequence of the Salt Water Bacterium Oceanospirillum linum ATCC 11336.</title>
        <authorList>
            <person name="Trachtenberg A.M."/>
            <person name="Carney J.G."/>
            <person name="Linnane J.D."/>
            <person name="Rheaume B.A."/>
            <person name="Pitts N.L."/>
            <person name="Mykles D.L."/>
            <person name="Maclea K.S."/>
        </authorList>
    </citation>
    <scope>NUCLEOTIDE SEQUENCE [LARGE SCALE GENOMIC DNA]</scope>
    <source>
        <strain evidence="4">ATCC 11336</strain>
    </source>
</reference>
<dbReference type="Proteomes" id="UP000190064">
    <property type="component" value="Unassembled WGS sequence"/>
</dbReference>
<dbReference type="Gene3D" id="3.40.50.720">
    <property type="entry name" value="NAD(P)-binding Rossmann-like Domain"/>
    <property type="match status" value="1"/>
</dbReference>
<dbReference type="PROSITE" id="PS00061">
    <property type="entry name" value="ADH_SHORT"/>
    <property type="match status" value="1"/>
</dbReference>
<organism evidence="4 5">
    <name type="scientific">Oceanospirillum linum</name>
    <dbReference type="NCBI Taxonomy" id="966"/>
    <lineage>
        <taxon>Bacteria</taxon>
        <taxon>Pseudomonadati</taxon>
        <taxon>Pseudomonadota</taxon>
        <taxon>Gammaproteobacteria</taxon>
        <taxon>Oceanospirillales</taxon>
        <taxon>Oceanospirillaceae</taxon>
        <taxon>Oceanospirillum</taxon>
    </lineage>
</organism>
<dbReference type="Pfam" id="PF00106">
    <property type="entry name" value="adh_short"/>
    <property type="match status" value="1"/>
</dbReference>
<dbReference type="PRINTS" id="PR00080">
    <property type="entry name" value="SDRFAMILY"/>
</dbReference>
<name>A0A1T1HAE2_OCELI</name>
<evidence type="ECO:0000313" key="4">
    <source>
        <dbReference type="EMBL" id="OOV86710.1"/>
    </source>
</evidence>
<dbReference type="PANTHER" id="PTHR24320:SF148">
    <property type="entry name" value="NAD(P)-BINDING ROSSMANN-FOLD SUPERFAMILY PROTEIN"/>
    <property type="match status" value="1"/>
</dbReference>
<dbReference type="InterPro" id="IPR020904">
    <property type="entry name" value="Sc_DH/Rdtase_CS"/>
</dbReference>
<dbReference type="STRING" id="966.BTA35_0212645"/>
<keyword evidence="5" id="KW-1185">Reference proteome</keyword>
<comment type="similarity">
    <text evidence="1 3">Belongs to the short-chain dehydrogenases/reductases (SDR) family.</text>
</comment>
<dbReference type="SUPFAM" id="SSF51735">
    <property type="entry name" value="NAD(P)-binding Rossmann-fold domains"/>
    <property type="match status" value="1"/>
</dbReference>
<proteinExistence type="inferred from homology"/>
<evidence type="ECO:0000256" key="2">
    <source>
        <dbReference type="ARBA" id="ARBA00023002"/>
    </source>
</evidence>
<sequence>MTKCILITGATDGIGLETAKALALQGHTLLLHGRSTDKLKSVQQQLMMLSEDLKIETYRADLSELNQVKILADAITRNHGTLDVLINNAGVLKTSQPRTVDGLDLRFAVNTLAPYYLTQRLRPLFPPSGRVINLSSAAQAPVSIPALEGREVLTDDMSAYAQSKLALTMWSRVLAQGSPRGQPLFVAVNPGSLLASKMVKEGFGIEGKSLSVGADILVEAALSERFSQASGLYFDNDAGDFNHPHADALNDSRCQAVVRAIESVLERHTGSALL</sequence>
<protein>
    <submittedName>
        <fullName evidence="4">Oxidoreductase</fullName>
    </submittedName>
</protein>
<dbReference type="PRINTS" id="PR00081">
    <property type="entry name" value="GDHRDH"/>
</dbReference>
<comment type="caution">
    <text evidence="4">The sequence shown here is derived from an EMBL/GenBank/DDBJ whole genome shotgun (WGS) entry which is preliminary data.</text>
</comment>
<evidence type="ECO:0000313" key="5">
    <source>
        <dbReference type="Proteomes" id="UP000190064"/>
    </source>
</evidence>
<dbReference type="InterPro" id="IPR002347">
    <property type="entry name" value="SDR_fam"/>
</dbReference>
<accession>A0A1T1HAE2</accession>
<keyword evidence="2" id="KW-0560">Oxidoreductase</keyword>
<dbReference type="AlphaFoldDB" id="A0A1T1HAE2"/>
<dbReference type="RefSeq" id="WP_078320165.1">
    <property type="nucleotide sequence ID" value="NZ_FXTS01000006.1"/>
</dbReference>
<dbReference type="InterPro" id="IPR036291">
    <property type="entry name" value="NAD(P)-bd_dom_sf"/>
</dbReference>
<dbReference type="GO" id="GO:0016491">
    <property type="term" value="F:oxidoreductase activity"/>
    <property type="evidence" value="ECO:0007669"/>
    <property type="project" value="UniProtKB-KW"/>
</dbReference>
<evidence type="ECO:0000256" key="3">
    <source>
        <dbReference type="RuleBase" id="RU000363"/>
    </source>
</evidence>
<dbReference type="EMBL" id="MTSD02000005">
    <property type="protein sequence ID" value="OOV86710.1"/>
    <property type="molecule type" value="Genomic_DNA"/>
</dbReference>
<dbReference type="PANTHER" id="PTHR24320">
    <property type="entry name" value="RETINOL DEHYDROGENASE"/>
    <property type="match status" value="1"/>
</dbReference>